<name>A0A8J6TQ83_9BACT</name>
<dbReference type="AlphaFoldDB" id="A0A8J6TQ83"/>
<dbReference type="InterPro" id="IPR058532">
    <property type="entry name" value="YjbR/MT2646/Rv2570-like"/>
</dbReference>
<protein>
    <submittedName>
        <fullName evidence="1">MmcQ/YjbR family DNA-binding protein</fullName>
    </submittedName>
</protein>
<dbReference type="PANTHER" id="PTHR35145:SF1">
    <property type="entry name" value="CYTOPLASMIC PROTEIN"/>
    <property type="match status" value="1"/>
</dbReference>
<dbReference type="Proteomes" id="UP000605201">
    <property type="component" value="Unassembled WGS sequence"/>
</dbReference>
<dbReference type="Pfam" id="PF04237">
    <property type="entry name" value="YjbR"/>
    <property type="match status" value="1"/>
</dbReference>
<evidence type="ECO:0000313" key="2">
    <source>
        <dbReference type="Proteomes" id="UP000605201"/>
    </source>
</evidence>
<sequence>MELETLRSYLLKKQGAFEDFPFGPEIMVYKVMGKMFALVFWGESSLRINLKCDPDLAMHFRAFYKAVTPGYHMNKRHWNTITLDGSILDDEIHAMINDSYRLVVRGLKKADKKNLAMEVVNFTYER</sequence>
<comment type="caution">
    <text evidence="1">The sequence shown here is derived from an EMBL/GenBank/DDBJ whole genome shotgun (WGS) entry which is preliminary data.</text>
</comment>
<dbReference type="InterPro" id="IPR038056">
    <property type="entry name" value="YjbR-like_sf"/>
</dbReference>
<proteinExistence type="predicted"/>
<keyword evidence="1" id="KW-0238">DNA-binding</keyword>
<dbReference type="SUPFAM" id="SSF142906">
    <property type="entry name" value="YjbR-like"/>
    <property type="match status" value="1"/>
</dbReference>
<dbReference type="GO" id="GO:0003677">
    <property type="term" value="F:DNA binding"/>
    <property type="evidence" value="ECO:0007669"/>
    <property type="project" value="UniProtKB-KW"/>
</dbReference>
<accession>A0A8J6TQ83</accession>
<feature type="non-terminal residue" evidence="1">
    <location>
        <position position="126"/>
    </location>
</feature>
<dbReference type="PANTHER" id="PTHR35145">
    <property type="entry name" value="CYTOPLASMIC PROTEIN-RELATED"/>
    <property type="match status" value="1"/>
</dbReference>
<dbReference type="InterPro" id="IPR007351">
    <property type="entry name" value="YjbR"/>
</dbReference>
<dbReference type="Gene3D" id="3.90.1150.30">
    <property type="match status" value="1"/>
</dbReference>
<organism evidence="1 2">
    <name type="scientific">Candidatus Desulfatibia vada</name>
    <dbReference type="NCBI Taxonomy" id="2841696"/>
    <lineage>
        <taxon>Bacteria</taxon>
        <taxon>Pseudomonadati</taxon>
        <taxon>Thermodesulfobacteriota</taxon>
        <taxon>Desulfobacteria</taxon>
        <taxon>Desulfobacterales</taxon>
        <taxon>Desulfobacterales incertae sedis</taxon>
        <taxon>Candidatus Desulfatibia</taxon>
    </lineage>
</organism>
<reference evidence="1 2" key="1">
    <citation type="submission" date="2020-08" db="EMBL/GenBank/DDBJ databases">
        <title>Bridging the membrane lipid divide: bacteria of the FCB group superphylum have the potential to synthesize archaeal ether lipids.</title>
        <authorList>
            <person name="Villanueva L."/>
            <person name="Von Meijenfeldt F.A.B."/>
            <person name="Westbye A.B."/>
            <person name="Yadav S."/>
            <person name="Hopmans E.C."/>
            <person name="Dutilh B.E."/>
            <person name="Sinninghe Damste J.S."/>
        </authorList>
    </citation>
    <scope>NUCLEOTIDE SEQUENCE [LARGE SCALE GENOMIC DNA]</scope>
    <source>
        <strain evidence="1">NIOZ-UU17</strain>
    </source>
</reference>
<gene>
    <name evidence="1" type="ORF">H8D96_08275</name>
</gene>
<evidence type="ECO:0000313" key="1">
    <source>
        <dbReference type="EMBL" id="MBC8431903.1"/>
    </source>
</evidence>
<dbReference type="EMBL" id="JACNIG010000190">
    <property type="protein sequence ID" value="MBC8431903.1"/>
    <property type="molecule type" value="Genomic_DNA"/>
</dbReference>